<dbReference type="PANTHER" id="PTHR34301:SF8">
    <property type="entry name" value="ATPASE DOMAIN-CONTAINING PROTEIN"/>
    <property type="match status" value="1"/>
</dbReference>
<dbReference type="Gene3D" id="3.40.50.300">
    <property type="entry name" value="P-loop containing nucleotide triphosphate hydrolases"/>
    <property type="match status" value="1"/>
</dbReference>
<reference evidence="1 2" key="1">
    <citation type="journal article" date="2016" name="Front. Microbiol.">
        <title>Single-Cell (Meta-)Genomics of a Dimorphic Candidatus Thiomargarita nelsonii Reveals Genomic Plasticity.</title>
        <authorList>
            <person name="Flood B.E."/>
            <person name="Fliss P."/>
            <person name="Jones D.S."/>
            <person name="Dick G.J."/>
            <person name="Jain S."/>
            <person name="Kaster A.K."/>
            <person name="Winkel M."/>
            <person name="Mussmann M."/>
            <person name="Bailey J."/>
        </authorList>
    </citation>
    <scope>NUCLEOTIDE SEQUENCE [LARGE SCALE GENOMIC DNA]</scope>
    <source>
        <strain evidence="1">Hydrate Ridge</strain>
    </source>
</reference>
<dbReference type="EMBL" id="JSZA02000050">
    <property type="protein sequence ID" value="KHD08931.1"/>
    <property type="molecule type" value="Genomic_DNA"/>
</dbReference>
<evidence type="ECO:0000313" key="2">
    <source>
        <dbReference type="Proteomes" id="UP000030428"/>
    </source>
</evidence>
<accession>A0A0A6RYJ2</accession>
<sequence>MALTLNEIIKMKSHPQEWAIKPLVPEEIYTDREDFLDYFYRAALNARHRRTMSTVLLGQRRMGKTEIFKRVINRLFFEQDHHAPKAVIPIYYSFQDNITDRWDFAKKYVENFIRWYVAFRLRDKKILSVQTVKWAQLRQIIHNQLTMTEGFEGAIEFLESLLDKEVIIPEQAALSHPRQVSDYDDSTIVVFLDEFQNTRLPHYNFDVVGYMQEAVESPTCPHFVTGSAMSILAREILGRGSLFGRFDNEPIEGLTGYFGAELTAKAAKYYQATLSPEIAPVVAQRCGGNPFYITAVVRQAAKQGMSLSDEQTLNTLLAVDLSSGFIWNELSDQVNRWIERINDYGITKWVLYLSALEEGEEIDIKRIQQQLFERDGQKIPPERIKEVLIKLSRGDLIDYKEFGGWFGKVNDPILLDFLKVWGKIEVERQDQGRVKEDLQIKYSQLKRKVSDLKGYLAEVYMAQILLNAQRRSLPGRYFHQENDIEVPDFTYVRLREKLGPGSHCEIDVHGGAGIEQWVGESKWIAGRKSGINEIKILLDKAEVVRKDRDAELVRVWFFDAEGFSKKAMILMQEKGVFWSTKEDLDGLLDYVKLRRLPTL</sequence>
<organism evidence="1 2">
    <name type="scientific">Candidatus Thiomargarita nelsonii</name>
    <dbReference type="NCBI Taxonomy" id="1003181"/>
    <lineage>
        <taxon>Bacteria</taxon>
        <taxon>Pseudomonadati</taxon>
        <taxon>Pseudomonadota</taxon>
        <taxon>Gammaproteobacteria</taxon>
        <taxon>Thiotrichales</taxon>
        <taxon>Thiotrichaceae</taxon>
        <taxon>Thiomargarita</taxon>
    </lineage>
</organism>
<evidence type="ECO:0008006" key="3">
    <source>
        <dbReference type="Google" id="ProtNLM"/>
    </source>
</evidence>
<gene>
    <name evidence="1" type="ORF">PN36_14555</name>
</gene>
<dbReference type="Proteomes" id="UP000030428">
    <property type="component" value="Unassembled WGS sequence"/>
</dbReference>
<evidence type="ECO:0000313" key="1">
    <source>
        <dbReference type="EMBL" id="KHD08931.1"/>
    </source>
</evidence>
<name>A0A0A6RYJ2_9GAMM</name>
<protein>
    <recommendedName>
        <fullName evidence="3">ATPase domain protein, prokaryote domain protein</fullName>
    </recommendedName>
</protein>
<dbReference type="InterPro" id="IPR027417">
    <property type="entry name" value="P-loop_NTPase"/>
</dbReference>
<dbReference type="AlphaFoldDB" id="A0A0A6RYJ2"/>
<dbReference type="SUPFAM" id="SSF52540">
    <property type="entry name" value="P-loop containing nucleoside triphosphate hydrolases"/>
    <property type="match status" value="1"/>
</dbReference>
<proteinExistence type="predicted"/>
<dbReference type="PANTHER" id="PTHR34301">
    <property type="entry name" value="DNA-BINDING PROTEIN-RELATED"/>
    <property type="match status" value="1"/>
</dbReference>
<comment type="caution">
    <text evidence="1">The sequence shown here is derived from an EMBL/GenBank/DDBJ whole genome shotgun (WGS) entry which is preliminary data.</text>
</comment>
<keyword evidence="2" id="KW-1185">Reference proteome</keyword>